<protein>
    <submittedName>
        <fullName evidence="2">Uncharacterized protein</fullName>
    </submittedName>
</protein>
<organism evidence="2 3">
    <name type="scientific">Mycoplasma todarodis</name>
    <dbReference type="NCBI Taxonomy" id="1937191"/>
    <lineage>
        <taxon>Bacteria</taxon>
        <taxon>Bacillati</taxon>
        <taxon>Mycoplasmatota</taxon>
        <taxon>Mollicutes</taxon>
        <taxon>Mycoplasmataceae</taxon>
        <taxon>Mycoplasma</taxon>
    </lineage>
</organism>
<sequence>MRIIKKYIEGWKVKLFIFLAAFSLFLISIGYLVTDLKGSNNRVWFWLQISSAIITVFDFVCVIVFFANKLLKIRNNKRLEENFKKETHKYFKNKLFYFGYWFFAITFIFLISLYFMFSAYDKSLLRTVQNTLKEYPSIFVQTILIFLLISIDWLFSFGISKKIKSHLNMLNVLTNILIILAFLIFNTYRVLSAFIDKSVFSFTVLIIEFAILSFVGFWSKIRKKKPKAKKE</sequence>
<dbReference type="RefSeq" id="WP_131613111.1">
    <property type="nucleotide sequence ID" value="NZ_PSZP01000002.1"/>
</dbReference>
<feature type="transmembrane region" description="Helical" evidence="1">
    <location>
        <begin position="12"/>
        <end position="33"/>
    </location>
</feature>
<dbReference type="Proteomes" id="UP000291072">
    <property type="component" value="Unassembled WGS sequence"/>
</dbReference>
<feature type="transmembrane region" description="Helical" evidence="1">
    <location>
        <begin position="137"/>
        <end position="155"/>
    </location>
</feature>
<keyword evidence="1" id="KW-1133">Transmembrane helix</keyword>
<comment type="caution">
    <text evidence="2">The sequence shown here is derived from an EMBL/GenBank/DDBJ whole genome shotgun (WGS) entry which is preliminary data.</text>
</comment>
<dbReference type="AlphaFoldDB" id="A0A4R0XY36"/>
<reference evidence="2 3" key="1">
    <citation type="submission" date="2018-02" db="EMBL/GenBank/DDBJ databases">
        <title>Mycoplasma marinum and Mycoplasma todarodis sp. nov., moderately halophilic and psychrotolerant mycoplasmas isolated from cephalopods.</title>
        <authorList>
            <person name="Viver T."/>
        </authorList>
    </citation>
    <scope>NUCLEOTIDE SEQUENCE [LARGE SCALE GENOMIC DNA]</scope>
    <source>
        <strain evidence="2 3">5H</strain>
    </source>
</reference>
<evidence type="ECO:0000256" key="1">
    <source>
        <dbReference type="SAM" id="Phobius"/>
    </source>
</evidence>
<accession>A0A4R0XY36</accession>
<keyword evidence="1" id="KW-0472">Membrane</keyword>
<keyword evidence="1" id="KW-0812">Transmembrane</keyword>
<feature type="transmembrane region" description="Helical" evidence="1">
    <location>
        <begin position="167"/>
        <end position="188"/>
    </location>
</feature>
<proteinExistence type="predicted"/>
<evidence type="ECO:0000313" key="2">
    <source>
        <dbReference type="EMBL" id="TCG11968.1"/>
    </source>
</evidence>
<dbReference type="EMBL" id="PSZP01000002">
    <property type="protein sequence ID" value="TCG11968.1"/>
    <property type="molecule type" value="Genomic_DNA"/>
</dbReference>
<keyword evidence="3" id="KW-1185">Reference proteome</keyword>
<gene>
    <name evidence="2" type="ORF">C4B25_00490</name>
</gene>
<evidence type="ECO:0000313" key="3">
    <source>
        <dbReference type="Proteomes" id="UP000291072"/>
    </source>
</evidence>
<feature type="transmembrane region" description="Helical" evidence="1">
    <location>
        <begin position="45"/>
        <end position="68"/>
    </location>
</feature>
<name>A0A4R0XY36_9MOLU</name>
<feature type="transmembrane region" description="Helical" evidence="1">
    <location>
        <begin position="95"/>
        <end position="117"/>
    </location>
</feature>
<feature type="transmembrane region" description="Helical" evidence="1">
    <location>
        <begin position="200"/>
        <end position="219"/>
    </location>
</feature>